<protein>
    <recommendedName>
        <fullName evidence="11">Rrn7/TAF1B C-terminal cyclin domain-containing protein</fullName>
    </recommendedName>
</protein>
<evidence type="ECO:0000256" key="7">
    <source>
        <dbReference type="ARBA" id="ARBA00023125"/>
    </source>
</evidence>
<dbReference type="PROSITE" id="PS50088">
    <property type="entry name" value="ANK_REPEAT"/>
    <property type="match status" value="1"/>
</dbReference>
<dbReference type="InterPro" id="IPR048538">
    <property type="entry name" value="Rrn7_cyclin_C"/>
</dbReference>
<dbReference type="PANTHER" id="PTHR31576:SF2">
    <property type="entry name" value="TATA BOX-BINDING PROTEIN-ASSOCIATED FACTOR RNA POLYMERASE I SUBUNIT B"/>
    <property type="match status" value="1"/>
</dbReference>
<evidence type="ECO:0000259" key="11">
    <source>
        <dbReference type="Pfam" id="PF20645"/>
    </source>
</evidence>
<name>A0AAV0XIM2_9HEMI</name>
<evidence type="ECO:0000256" key="10">
    <source>
        <dbReference type="PROSITE-ProRule" id="PRU00023"/>
    </source>
</evidence>
<dbReference type="GO" id="GO:0005668">
    <property type="term" value="C:RNA polymerase transcription factor SL1 complex"/>
    <property type="evidence" value="ECO:0007669"/>
    <property type="project" value="TreeGrafter"/>
</dbReference>
<evidence type="ECO:0000313" key="12">
    <source>
        <dbReference type="EMBL" id="CAI6368078.1"/>
    </source>
</evidence>
<sequence>MQANECFVCGCNNFTVTDGAFVCNECGIQSQSIREEHINFHEDVNQNYEDPTHVDHEITTGSQLEKPKKLLSWECYNFILLGLTNEMIELGAKPSLKLIVLQLWVQYLQCIEVAFTSKKFKKLPKLNTTIIDMDCEILYGVENVKNKILHAKIGMVQGNKKNRCSNKRKSLTSSINSSMTSLNKRNMFSRKIKKLDHSARDSNNDSVGLSDDISLLQRSNKSRKIKIKFKKNIKKSLTSMPSKTKDLTTEESLKLLESGSKYWASLKNKEKKNVLSIKKLLSILQLALMINEDDIYLSDILRWIHEGHLHINRVNLFLPVNSKHGIKFNQMVPCSRTILNMEFHMLLKHLKAEQLPTIDFKKILTRFSDELQLPNDFTHFVCKLVSISPPSTKCNRILPDIEVKLMAYILFAAKFLFCLDGNSENLSSDFAEKINQSDIVDKKLFSWNGYVQYIEFRNCIVSKYNYYLHENLYGNNIRNTQLFINDWNMMKPTLPVIERDKICKNFRDNTECLLKSLPDFGRKKSYREIPASTKPLSSTLKWIVEYYSIELSNEAKTILENNFTQTDILYLTDEKRINDLADECGVPVEVNGRSPLHYAKQRGRDTVARPLYNSQTTVCLVNQEVYRNKQNETTNSLYEEKPNTIFLGTGSNYWHIHINKDILKRAEISKTNKVFEKKLPYSFLWLMHQCSRVLDCRMPELYLELMDLEINFSTFIPPYETSKQTKCEEMFSNITL</sequence>
<dbReference type="EMBL" id="CARXXK010000005">
    <property type="protein sequence ID" value="CAI6368078.1"/>
    <property type="molecule type" value="Genomic_DNA"/>
</dbReference>
<evidence type="ECO:0000256" key="5">
    <source>
        <dbReference type="ARBA" id="ARBA00022833"/>
    </source>
</evidence>
<dbReference type="InterPro" id="IPR033599">
    <property type="entry name" value="TAF1B/Rrn7"/>
</dbReference>
<dbReference type="Proteomes" id="UP001160148">
    <property type="component" value="Unassembled WGS sequence"/>
</dbReference>
<feature type="domain" description="Rrn7/TAF1B C-terminal cyclin" evidence="11">
    <location>
        <begin position="354"/>
        <end position="470"/>
    </location>
</feature>
<evidence type="ECO:0000256" key="3">
    <source>
        <dbReference type="ARBA" id="ARBA00022723"/>
    </source>
</evidence>
<dbReference type="InterPro" id="IPR002110">
    <property type="entry name" value="Ankyrin_rpt"/>
</dbReference>
<evidence type="ECO:0000256" key="9">
    <source>
        <dbReference type="ARBA" id="ARBA00023242"/>
    </source>
</evidence>
<keyword evidence="9" id="KW-0539">Nucleus</keyword>
<dbReference type="GO" id="GO:0008270">
    <property type="term" value="F:zinc ion binding"/>
    <property type="evidence" value="ECO:0007669"/>
    <property type="project" value="UniProtKB-KW"/>
</dbReference>
<evidence type="ECO:0000256" key="6">
    <source>
        <dbReference type="ARBA" id="ARBA00023015"/>
    </source>
</evidence>
<dbReference type="GO" id="GO:0070860">
    <property type="term" value="C:RNA polymerase I core factor complex"/>
    <property type="evidence" value="ECO:0007669"/>
    <property type="project" value="InterPro"/>
</dbReference>
<comment type="similarity">
    <text evidence="2">Belongs to the RRN7/TAF1B family.</text>
</comment>
<keyword evidence="8" id="KW-0804">Transcription</keyword>
<keyword evidence="4" id="KW-0863">Zinc-finger</keyword>
<dbReference type="AlphaFoldDB" id="A0AAV0XIM2"/>
<keyword evidence="5" id="KW-0862">Zinc</keyword>
<dbReference type="GO" id="GO:0001164">
    <property type="term" value="F:RNA polymerase I core promoter sequence-specific DNA binding"/>
    <property type="evidence" value="ECO:0007669"/>
    <property type="project" value="InterPro"/>
</dbReference>
<dbReference type="PANTHER" id="PTHR31576">
    <property type="entry name" value="TATA BOX-BINDING PROTEIN-ASSOCIATED FACTOR RNA POLYMERASE I SUBUNIT B"/>
    <property type="match status" value="1"/>
</dbReference>
<comment type="subcellular location">
    <subcellularLocation>
        <location evidence="1">Nucleus</location>
        <location evidence="1">Nucleolus</location>
    </subcellularLocation>
</comment>
<evidence type="ECO:0000256" key="1">
    <source>
        <dbReference type="ARBA" id="ARBA00004604"/>
    </source>
</evidence>
<proteinExistence type="inferred from homology"/>
<feature type="repeat" description="ANK" evidence="10">
    <location>
        <begin position="591"/>
        <end position="623"/>
    </location>
</feature>
<keyword evidence="7" id="KW-0238">DNA-binding</keyword>
<accession>A0AAV0XIM2</accession>
<keyword evidence="10" id="KW-0040">ANK repeat</keyword>
<comment type="caution">
    <text evidence="12">The sequence shown here is derived from an EMBL/GenBank/DDBJ whole genome shotgun (WGS) entry which is preliminary data.</text>
</comment>
<evidence type="ECO:0000256" key="2">
    <source>
        <dbReference type="ARBA" id="ARBA00006899"/>
    </source>
</evidence>
<evidence type="ECO:0000256" key="8">
    <source>
        <dbReference type="ARBA" id="ARBA00023163"/>
    </source>
</evidence>
<evidence type="ECO:0000313" key="13">
    <source>
        <dbReference type="Proteomes" id="UP001160148"/>
    </source>
</evidence>
<keyword evidence="6" id="KW-0805">Transcription regulation</keyword>
<keyword evidence="13" id="KW-1185">Reference proteome</keyword>
<dbReference type="GO" id="GO:0042790">
    <property type="term" value="P:nucleolar large rRNA transcription by RNA polymerase I"/>
    <property type="evidence" value="ECO:0007669"/>
    <property type="project" value="TreeGrafter"/>
</dbReference>
<dbReference type="Pfam" id="PF20645">
    <property type="entry name" value="Rrn7_cyclin_C"/>
    <property type="match status" value="1"/>
</dbReference>
<keyword evidence="3" id="KW-0479">Metal-binding</keyword>
<evidence type="ECO:0000256" key="4">
    <source>
        <dbReference type="ARBA" id="ARBA00022771"/>
    </source>
</evidence>
<reference evidence="12 13" key="1">
    <citation type="submission" date="2023-01" db="EMBL/GenBank/DDBJ databases">
        <authorList>
            <person name="Whitehead M."/>
        </authorList>
    </citation>
    <scope>NUCLEOTIDE SEQUENCE [LARGE SCALE GENOMIC DNA]</scope>
</reference>
<organism evidence="12 13">
    <name type="scientific">Macrosiphum euphorbiae</name>
    <name type="common">potato aphid</name>
    <dbReference type="NCBI Taxonomy" id="13131"/>
    <lineage>
        <taxon>Eukaryota</taxon>
        <taxon>Metazoa</taxon>
        <taxon>Ecdysozoa</taxon>
        <taxon>Arthropoda</taxon>
        <taxon>Hexapoda</taxon>
        <taxon>Insecta</taxon>
        <taxon>Pterygota</taxon>
        <taxon>Neoptera</taxon>
        <taxon>Paraneoptera</taxon>
        <taxon>Hemiptera</taxon>
        <taxon>Sternorrhyncha</taxon>
        <taxon>Aphidomorpha</taxon>
        <taxon>Aphidoidea</taxon>
        <taxon>Aphididae</taxon>
        <taxon>Macrosiphini</taxon>
        <taxon>Macrosiphum</taxon>
    </lineage>
</organism>
<gene>
    <name evidence="12" type="ORF">MEUPH1_LOCUS22479</name>
</gene>